<dbReference type="EMBL" id="JACXSI010000016">
    <property type="protein sequence ID" value="MBD3108345.1"/>
    <property type="molecule type" value="Genomic_DNA"/>
</dbReference>
<dbReference type="Proteomes" id="UP000602076">
    <property type="component" value="Unassembled WGS sequence"/>
</dbReference>
<evidence type="ECO:0000313" key="1">
    <source>
        <dbReference type="EMBL" id="MBD3108345.1"/>
    </source>
</evidence>
<keyword evidence="2" id="KW-1185">Reference proteome</keyword>
<reference evidence="1" key="1">
    <citation type="submission" date="2020-09" db="EMBL/GenBank/DDBJ databases">
        <title>Bacillus faecalis sp. nov., a moderately halophilic bacterium isolated from cow faeces.</title>
        <authorList>
            <person name="Jiang L."/>
            <person name="Lee J."/>
        </authorList>
    </citation>
    <scope>NUCLEOTIDE SEQUENCE</scope>
    <source>
        <strain evidence="1">AGMB 02131</strain>
    </source>
</reference>
<organism evidence="1 2">
    <name type="scientific">Peribacillus faecalis</name>
    <dbReference type="NCBI Taxonomy" id="2772559"/>
    <lineage>
        <taxon>Bacteria</taxon>
        <taxon>Bacillati</taxon>
        <taxon>Bacillota</taxon>
        <taxon>Bacilli</taxon>
        <taxon>Bacillales</taxon>
        <taxon>Bacillaceae</taxon>
        <taxon>Peribacillus</taxon>
    </lineage>
</organism>
<sequence length="60" mass="6898">MMNNDKNFRKELYKETDASKTVEAIGNKSQAEKRIVNMQASTEFGVKTEPLEYTLEPDID</sequence>
<evidence type="ECO:0000313" key="2">
    <source>
        <dbReference type="Proteomes" id="UP000602076"/>
    </source>
</evidence>
<proteinExistence type="predicted"/>
<dbReference type="AlphaFoldDB" id="A0A927CZ04"/>
<gene>
    <name evidence="1" type="ORF">IEO70_08195</name>
</gene>
<name>A0A927CZ04_9BACI</name>
<accession>A0A927CZ04</accession>
<dbReference type="RefSeq" id="WP_190997888.1">
    <property type="nucleotide sequence ID" value="NZ_JACXSI010000016.1"/>
</dbReference>
<comment type="caution">
    <text evidence="1">The sequence shown here is derived from an EMBL/GenBank/DDBJ whole genome shotgun (WGS) entry which is preliminary data.</text>
</comment>
<protein>
    <submittedName>
        <fullName evidence="1">Uncharacterized protein</fullName>
    </submittedName>
</protein>